<keyword evidence="1" id="KW-0479">Metal-binding</keyword>
<feature type="domain" description="C2H2-type" evidence="4">
    <location>
        <begin position="147"/>
        <end position="175"/>
    </location>
</feature>
<sequence>MLWLSHATVIGSIDPLPVTSRWMPVTLVWFNHSSLRRLRVPVSDDARWLFGDSSALFSSGYDDMNTYSINLPTGLDVGNIPIHEPHTWSIEHSPVAHHDLPRDLAVDPVEVTPREPKHSQSTFDRSPAAFKSQRVESISAPNPIDRHVCDQCGKGFTTQNDADRHRRSIHEKATPYFYHEAGCRRAGRGFSRKDNYNKHLLRVHRKSSTSPSTGFTLRRVGKGSTVTDHDHGLEDYSRRQLEDMLVAELERGQNQQRELQEAKQELIKLKGRIEQREDMWLKVLVANYQGDGVRQAGGDP</sequence>
<keyword evidence="6" id="KW-1185">Reference proteome</keyword>
<evidence type="ECO:0000256" key="2">
    <source>
        <dbReference type="SAM" id="Coils"/>
    </source>
</evidence>
<keyword evidence="2" id="KW-0175">Coiled coil</keyword>
<feature type="region of interest" description="Disordered" evidence="3">
    <location>
        <begin position="205"/>
        <end position="231"/>
    </location>
</feature>
<dbReference type="Pfam" id="PF00096">
    <property type="entry name" value="zf-C2H2"/>
    <property type="match status" value="1"/>
</dbReference>
<dbReference type="PROSITE" id="PS50157">
    <property type="entry name" value="ZINC_FINGER_C2H2_2"/>
    <property type="match status" value="1"/>
</dbReference>
<name>A0AAN6VUK3_9PEZI</name>
<dbReference type="SUPFAM" id="SSF57667">
    <property type="entry name" value="beta-beta-alpha zinc fingers"/>
    <property type="match status" value="1"/>
</dbReference>
<keyword evidence="1" id="KW-0862">Zinc</keyword>
<dbReference type="PROSITE" id="PS00028">
    <property type="entry name" value="ZINC_FINGER_C2H2_1"/>
    <property type="match status" value="1"/>
</dbReference>
<dbReference type="GO" id="GO:0008270">
    <property type="term" value="F:zinc ion binding"/>
    <property type="evidence" value="ECO:0007669"/>
    <property type="project" value="UniProtKB-KW"/>
</dbReference>
<organism evidence="5 6">
    <name type="scientific">Chaetomidium leptoderma</name>
    <dbReference type="NCBI Taxonomy" id="669021"/>
    <lineage>
        <taxon>Eukaryota</taxon>
        <taxon>Fungi</taxon>
        <taxon>Dikarya</taxon>
        <taxon>Ascomycota</taxon>
        <taxon>Pezizomycotina</taxon>
        <taxon>Sordariomycetes</taxon>
        <taxon>Sordariomycetidae</taxon>
        <taxon>Sordariales</taxon>
        <taxon>Chaetomiaceae</taxon>
        <taxon>Chaetomidium</taxon>
    </lineage>
</organism>
<dbReference type="Gene3D" id="3.30.160.60">
    <property type="entry name" value="Classic Zinc Finger"/>
    <property type="match status" value="1"/>
</dbReference>
<keyword evidence="1" id="KW-0863">Zinc-finger</keyword>
<protein>
    <recommendedName>
        <fullName evidence="4">C2H2-type domain-containing protein</fullName>
    </recommendedName>
</protein>
<gene>
    <name evidence="5" type="ORF">C8A00DRAFT_30667</name>
</gene>
<dbReference type="EMBL" id="MU856867">
    <property type="protein sequence ID" value="KAK4156496.1"/>
    <property type="molecule type" value="Genomic_DNA"/>
</dbReference>
<feature type="coiled-coil region" evidence="2">
    <location>
        <begin position="245"/>
        <end position="279"/>
    </location>
</feature>
<dbReference type="Proteomes" id="UP001302745">
    <property type="component" value="Unassembled WGS sequence"/>
</dbReference>
<dbReference type="InterPro" id="IPR013087">
    <property type="entry name" value="Znf_C2H2_type"/>
</dbReference>
<comment type="caution">
    <text evidence="5">The sequence shown here is derived from an EMBL/GenBank/DDBJ whole genome shotgun (WGS) entry which is preliminary data.</text>
</comment>
<dbReference type="InterPro" id="IPR036236">
    <property type="entry name" value="Znf_C2H2_sf"/>
</dbReference>
<dbReference type="AlphaFoldDB" id="A0AAN6VUK3"/>
<accession>A0AAN6VUK3</accession>
<evidence type="ECO:0000259" key="4">
    <source>
        <dbReference type="PROSITE" id="PS50157"/>
    </source>
</evidence>
<reference evidence="5" key="2">
    <citation type="submission" date="2023-05" db="EMBL/GenBank/DDBJ databases">
        <authorList>
            <consortium name="Lawrence Berkeley National Laboratory"/>
            <person name="Steindorff A."/>
            <person name="Hensen N."/>
            <person name="Bonometti L."/>
            <person name="Westerberg I."/>
            <person name="Brannstrom I.O."/>
            <person name="Guillou S."/>
            <person name="Cros-Aarteil S."/>
            <person name="Calhoun S."/>
            <person name="Haridas S."/>
            <person name="Kuo A."/>
            <person name="Mondo S."/>
            <person name="Pangilinan J."/>
            <person name="Riley R."/>
            <person name="Labutti K."/>
            <person name="Andreopoulos B."/>
            <person name="Lipzen A."/>
            <person name="Chen C."/>
            <person name="Yanf M."/>
            <person name="Daum C."/>
            <person name="Ng V."/>
            <person name="Clum A."/>
            <person name="Ohm R."/>
            <person name="Martin F."/>
            <person name="Silar P."/>
            <person name="Natvig D."/>
            <person name="Lalanne C."/>
            <person name="Gautier V."/>
            <person name="Ament-Velasquez S.L."/>
            <person name="Kruys A."/>
            <person name="Hutchinson M.I."/>
            <person name="Powell A.J."/>
            <person name="Barry K."/>
            <person name="Miller A.N."/>
            <person name="Grigoriev I.V."/>
            <person name="Debuchy R."/>
            <person name="Gladieux P."/>
            <person name="Thoren M.H."/>
            <person name="Johannesson H."/>
        </authorList>
    </citation>
    <scope>NUCLEOTIDE SEQUENCE</scope>
    <source>
        <strain evidence="5">CBS 538.74</strain>
    </source>
</reference>
<reference evidence="5" key="1">
    <citation type="journal article" date="2023" name="Mol. Phylogenet. Evol.">
        <title>Genome-scale phylogeny and comparative genomics of the fungal order Sordariales.</title>
        <authorList>
            <person name="Hensen N."/>
            <person name="Bonometti L."/>
            <person name="Westerberg I."/>
            <person name="Brannstrom I.O."/>
            <person name="Guillou S."/>
            <person name="Cros-Aarteil S."/>
            <person name="Calhoun S."/>
            <person name="Haridas S."/>
            <person name="Kuo A."/>
            <person name="Mondo S."/>
            <person name="Pangilinan J."/>
            <person name="Riley R."/>
            <person name="LaButti K."/>
            <person name="Andreopoulos B."/>
            <person name="Lipzen A."/>
            <person name="Chen C."/>
            <person name="Yan M."/>
            <person name="Daum C."/>
            <person name="Ng V."/>
            <person name="Clum A."/>
            <person name="Steindorff A."/>
            <person name="Ohm R.A."/>
            <person name="Martin F."/>
            <person name="Silar P."/>
            <person name="Natvig D.O."/>
            <person name="Lalanne C."/>
            <person name="Gautier V."/>
            <person name="Ament-Velasquez S.L."/>
            <person name="Kruys A."/>
            <person name="Hutchinson M.I."/>
            <person name="Powell A.J."/>
            <person name="Barry K."/>
            <person name="Miller A.N."/>
            <person name="Grigoriev I.V."/>
            <person name="Debuchy R."/>
            <person name="Gladieux P."/>
            <person name="Hiltunen Thoren M."/>
            <person name="Johannesson H."/>
        </authorList>
    </citation>
    <scope>NUCLEOTIDE SEQUENCE</scope>
    <source>
        <strain evidence="5">CBS 538.74</strain>
    </source>
</reference>
<evidence type="ECO:0000313" key="6">
    <source>
        <dbReference type="Proteomes" id="UP001302745"/>
    </source>
</evidence>
<evidence type="ECO:0000313" key="5">
    <source>
        <dbReference type="EMBL" id="KAK4156496.1"/>
    </source>
</evidence>
<evidence type="ECO:0000256" key="1">
    <source>
        <dbReference type="PROSITE-ProRule" id="PRU00042"/>
    </source>
</evidence>
<dbReference type="SMART" id="SM00355">
    <property type="entry name" value="ZnF_C2H2"/>
    <property type="match status" value="2"/>
</dbReference>
<evidence type="ECO:0000256" key="3">
    <source>
        <dbReference type="SAM" id="MobiDB-lite"/>
    </source>
</evidence>
<proteinExistence type="predicted"/>